<evidence type="ECO:0000313" key="3">
    <source>
        <dbReference type="Proteomes" id="UP000383932"/>
    </source>
</evidence>
<keyword evidence="1" id="KW-1133">Transmembrane helix</keyword>
<evidence type="ECO:0000256" key="1">
    <source>
        <dbReference type="SAM" id="Phobius"/>
    </source>
</evidence>
<name>A0A5N5QTP0_9AGAM</name>
<comment type="caution">
    <text evidence="2">The sequence shown here is derived from an EMBL/GenBank/DDBJ whole genome shotgun (WGS) entry which is preliminary data.</text>
</comment>
<dbReference type="EMBL" id="SSOP01000012">
    <property type="protein sequence ID" value="KAB5595135.1"/>
    <property type="molecule type" value="Genomic_DNA"/>
</dbReference>
<dbReference type="Gene3D" id="3.40.30.10">
    <property type="entry name" value="Glutaredoxin"/>
    <property type="match status" value="1"/>
</dbReference>
<keyword evidence="1" id="KW-0472">Membrane</keyword>
<keyword evidence="3" id="KW-1185">Reference proteome</keyword>
<keyword evidence="1" id="KW-0812">Transmembrane</keyword>
<dbReference type="GO" id="GO:0015038">
    <property type="term" value="F:glutathione disulfide oxidoreductase activity"/>
    <property type="evidence" value="ECO:0007669"/>
    <property type="project" value="TreeGrafter"/>
</dbReference>
<protein>
    <submittedName>
        <fullName evidence="2">Glutaredoxin domain containing protein</fullName>
    </submittedName>
</protein>
<sequence length="273" mass="30185">MPSFVLPSHQAKPGHANNIDAATLYRSLTKKHQRVALAFLLFLSLATFSSFLFDTHKQTSTYMAYQRVTNRTPTPSYPLSRAFKEPGRAVAPIRKEVLAEPLHLTPEMELAALVAFLTDRDAQNALPATIDPKQPIPPDVILDFDTRSHMAQLEVEDLVQDTWIRNPIVIFSKVYSPQGRDVKKAFASYKLKPAPAIINIDERVDAAVLEPLLYRLTGQTSLPITLLGGRSLGSPADISKLHESGDLQLAMKSAGVKIIPPKKKKAVPVPKHK</sequence>
<evidence type="ECO:0000313" key="2">
    <source>
        <dbReference type="EMBL" id="KAB5595135.1"/>
    </source>
</evidence>
<dbReference type="OrthoDB" id="423313at2759"/>
<dbReference type="GO" id="GO:0005801">
    <property type="term" value="C:cis-Golgi network"/>
    <property type="evidence" value="ECO:0007669"/>
    <property type="project" value="TreeGrafter"/>
</dbReference>
<organism evidence="2 3">
    <name type="scientific">Ceratobasidium theobromae</name>
    <dbReference type="NCBI Taxonomy" id="1582974"/>
    <lineage>
        <taxon>Eukaryota</taxon>
        <taxon>Fungi</taxon>
        <taxon>Dikarya</taxon>
        <taxon>Basidiomycota</taxon>
        <taxon>Agaricomycotina</taxon>
        <taxon>Agaricomycetes</taxon>
        <taxon>Cantharellales</taxon>
        <taxon>Ceratobasidiaceae</taxon>
        <taxon>Ceratobasidium</taxon>
    </lineage>
</organism>
<accession>A0A5N5QTP0</accession>
<dbReference type="PANTHER" id="PTHR45694">
    <property type="entry name" value="GLUTAREDOXIN 2"/>
    <property type="match status" value="1"/>
</dbReference>
<dbReference type="GO" id="GO:0034599">
    <property type="term" value="P:cellular response to oxidative stress"/>
    <property type="evidence" value="ECO:0007669"/>
    <property type="project" value="TreeGrafter"/>
</dbReference>
<dbReference type="PANTHER" id="PTHR45694:SF5">
    <property type="entry name" value="GLUTAREDOXIN 2"/>
    <property type="match status" value="1"/>
</dbReference>
<gene>
    <name evidence="2" type="ORF">CTheo_1423</name>
</gene>
<feature type="transmembrane region" description="Helical" evidence="1">
    <location>
        <begin position="35"/>
        <end position="53"/>
    </location>
</feature>
<dbReference type="PROSITE" id="PS51354">
    <property type="entry name" value="GLUTAREDOXIN_2"/>
    <property type="match status" value="1"/>
</dbReference>
<reference evidence="2 3" key="1">
    <citation type="journal article" date="2019" name="Fungal Biol. Biotechnol.">
        <title>Draft genome sequence of fastidious pathogen Ceratobasidium theobromae, which causes vascular-streak dieback in Theobroma cacao.</title>
        <authorList>
            <person name="Ali S.S."/>
            <person name="Asman A."/>
            <person name="Shao J."/>
            <person name="Firmansyah A.P."/>
            <person name="Susilo A.W."/>
            <person name="Rosmana A."/>
            <person name="McMahon P."/>
            <person name="Junaid M."/>
            <person name="Guest D."/>
            <person name="Kheng T.Y."/>
            <person name="Meinhardt L.W."/>
            <person name="Bailey B.A."/>
        </authorList>
    </citation>
    <scope>NUCLEOTIDE SEQUENCE [LARGE SCALE GENOMIC DNA]</scope>
    <source>
        <strain evidence="2 3">CT2</strain>
    </source>
</reference>
<dbReference type="InterPro" id="IPR036249">
    <property type="entry name" value="Thioredoxin-like_sf"/>
</dbReference>
<dbReference type="GO" id="GO:0000324">
    <property type="term" value="C:fungal-type vacuole"/>
    <property type="evidence" value="ECO:0007669"/>
    <property type="project" value="TreeGrafter"/>
</dbReference>
<dbReference type="AlphaFoldDB" id="A0A5N5QTP0"/>
<dbReference type="Proteomes" id="UP000383932">
    <property type="component" value="Unassembled WGS sequence"/>
</dbReference>
<dbReference type="GO" id="GO:0005796">
    <property type="term" value="C:Golgi lumen"/>
    <property type="evidence" value="ECO:0007669"/>
    <property type="project" value="TreeGrafter"/>
</dbReference>
<proteinExistence type="predicted"/>
<dbReference type="SUPFAM" id="SSF52833">
    <property type="entry name" value="Thioredoxin-like"/>
    <property type="match status" value="1"/>
</dbReference>